<organism evidence="4 5">
    <name type="scientific">Galendromus occidentalis</name>
    <name type="common">western predatory mite</name>
    <dbReference type="NCBI Taxonomy" id="34638"/>
    <lineage>
        <taxon>Eukaryota</taxon>
        <taxon>Metazoa</taxon>
        <taxon>Ecdysozoa</taxon>
        <taxon>Arthropoda</taxon>
        <taxon>Chelicerata</taxon>
        <taxon>Arachnida</taxon>
        <taxon>Acari</taxon>
        <taxon>Parasitiformes</taxon>
        <taxon>Mesostigmata</taxon>
        <taxon>Gamasina</taxon>
        <taxon>Phytoseioidea</taxon>
        <taxon>Phytoseiidae</taxon>
        <taxon>Typhlodrominae</taxon>
        <taxon>Galendromus</taxon>
    </lineage>
</organism>
<dbReference type="RefSeq" id="XP_028967812.1">
    <property type="nucleotide sequence ID" value="XM_029111979.1"/>
</dbReference>
<dbReference type="GeneID" id="100897553"/>
<feature type="compositionally biased region" description="Basic and acidic residues" evidence="1">
    <location>
        <begin position="951"/>
        <end position="961"/>
    </location>
</feature>
<dbReference type="GO" id="GO:0043130">
    <property type="term" value="F:ubiquitin binding"/>
    <property type="evidence" value="ECO:0007669"/>
    <property type="project" value="InterPro"/>
</dbReference>
<dbReference type="InterPro" id="IPR045154">
    <property type="entry name" value="PCF11-like"/>
</dbReference>
<dbReference type="CDD" id="cd16982">
    <property type="entry name" value="CID_Pcf11"/>
    <property type="match status" value="1"/>
</dbReference>
<feature type="domain" description="VHS" evidence="2">
    <location>
        <begin position="10"/>
        <end position="131"/>
    </location>
</feature>
<dbReference type="Pfam" id="PF23228">
    <property type="entry name" value="zf_PCFS4"/>
    <property type="match status" value="1"/>
</dbReference>
<dbReference type="GO" id="GO:0035091">
    <property type="term" value="F:phosphatidylinositol binding"/>
    <property type="evidence" value="ECO:0007669"/>
    <property type="project" value="InterPro"/>
</dbReference>
<dbReference type="PANTHER" id="PTHR15921">
    <property type="entry name" value="PRE-MRNA CLEAVAGE COMPLEX II"/>
    <property type="match status" value="1"/>
</dbReference>
<dbReference type="PANTHER" id="PTHR15921:SF3">
    <property type="entry name" value="PRE-MRNA CLEAVAGE COMPLEX 2 PROTEIN PCF11"/>
    <property type="match status" value="1"/>
</dbReference>
<dbReference type="KEGG" id="goe:100897553"/>
<dbReference type="InterPro" id="IPR047415">
    <property type="entry name" value="Pcf11_CID"/>
</dbReference>
<name>A0AAJ7SHE3_9ACAR</name>
<dbReference type="GO" id="GO:0005737">
    <property type="term" value="C:cytoplasm"/>
    <property type="evidence" value="ECO:0007669"/>
    <property type="project" value="TreeGrafter"/>
</dbReference>
<feature type="region of interest" description="Disordered" evidence="1">
    <location>
        <begin position="339"/>
        <end position="428"/>
    </location>
</feature>
<feature type="region of interest" description="Disordered" evidence="1">
    <location>
        <begin position="152"/>
        <end position="275"/>
    </location>
</feature>
<evidence type="ECO:0000313" key="5">
    <source>
        <dbReference type="RefSeq" id="XP_028967812.1"/>
    </source>
</evidence>
<accession>A0AAJ7SHE3</accession>
<evidence type="ECO:0000259" key="2">
    <source>
        <dbReference type="PROSITE" id="PS50179"/>
    </source>
</evidence>
<protein>
    <submittedName>
        <fullName evidence="5">Polyadenylation and cleavage factor homolog 11</fullName>
    </submittedName>
</protein>
<dbReference type="SMART" id="SM00582">
    <property type="entry name" value="RPR"/>
    <property type="match status" value="1"/>
</dbReference>
<feature type="compositionally biased region" description="Basic and acidic residues" evidence="1">
    <location>
        <begin position="204"/>
        <end position="222"/>
    </location>
</feature>
<dbReference type="SUPFAM" id="SSF48464">
    <property type="entry name" value="ENTH/VHS domain"/>
    <property type="match status" value="1"/>
</dbReference>
<dbReference type="Proteomes" id="UP000694867">
    <property type="component" value="Unplaced"/>
</dbReference>
<dbReference type="Pfam" id="PF04818">
    <property type="entry name" value="CID"/>
    <property type="match status" value="1"/>
</dbReference>
<feature type="region of interest" description="Disordered" evidence="1">
    <location>
        <begin position="1008"/>
        <end position="1053"/>
    </location>
</feature>
<feature type="compositionally biased region" description="Polar residues" evidence="1">
    <location>
        <begin position="1035"/>
        <end position="1050"/>
    </location>
</feature>
<feature type="compositionally biased region" description="Basic residues" evidence="1">
    <location>
        <begin position="348"/>
        <end position="360"/>
    </location>
</feature>
<dbReference type="AlphaFoldDB" id="A0AAJ7SHE3"/>
<feature type="region of interest" description="Disordered" evidence="1">
    <location>
        <begin position="951"/>
        <end position="986"/>
    </location>
</feature>
<dbReference type="GO" id="GO:0003729">
    <property type="term" value="F:mRNA binding"/>
    <property type="evidence" value="ECO:0007669"/>
    <property type="project" value="InterPro"/>
</dbReference>
<proteinExistence type="predicted"/>
<sequence>MEESAVNEYASSLSELVTNSKPLISMLTILADENKAHAAKIAQVIQKYLEKSPTKIKLLSLYLIDSIVKNVREPYIQIFSENLVPMFTEVFEGGDEKVRAALFKLRQTWKGIFSESKLYLVDISTKRMDPQWPITTSTESLRAPIHLNPKFFLRQTNGIPEKTSETTESEKVGDEKSDRPHSNPEDSHRDDRGQINLMSADAGIQKRTDPRLKKKDSGEKKTSSKTSARHQESSEKRRPSPKSSSRSSTQKSDHKKAVKRTSEEPTSLEPSLADKEAAAILSGDVDLRLLAPVTKKPKHELQDDGDLPIADVDLRIRPEPLEGESGSTLVAVKTEVAGAGEAVDTSTRRAKTKGRSKSHSTKAASQRSVSSGGHNRVPQGGAASQPDSSDPKFSDRNLKPKGAPEMGLPAALKNKGIRVSDPAPDSGQIRLDGRMREVRFVDGIAVAIIEEVPPNLVRARQIMFRGGSKKIIINDTIEVLTAFDGREHDFNLNGNRHRIRFGAPLRELYIDGIPYACQFNGVPIYVRSREDVFSVTLHPPCPSVNDKMEATPELLNKLGLKPLLPNPTTPFVGAPFQGMPTIPGHPAVNGTNSGGWIRYQDELNAPANLPPGIFPPMPGALGLAQHTAFPGSNLFCAPSHLATSPYGAYQMLPTANLPMPVVQAPVQPSATTAVTAPNPEVNLNVSDLLSKLVNAGIIGSGDSKPDGEHNQPKPKEVVKEDIPRLTFKKTDLLKKRYNGVISALHDGMQCATCGQRFSQAEKSSDKYAQHLDWHFRSARRGREGLKKASSRKWFYQISDWKLFEEVEDIDDRARSYFEIQEAQHDNPTQEIETSDVQEVPTVSAKHVDQNENNCFLCHEAFDLFFCEESEEWRLRNAVISDGKVFHPICYEDFIRPTPDPIVPKKETATECAEPMEVENPTIKAEVSEMRADETSQPLPGLDFAPPSTKEIQREVQVKQEPEENPEGDATEQPSEAGETCEDENDPNDTIQLAEQTVIVEDLGELGVHSESTSAAGGDDESTQNSESVDPVGARSVTSPENVSQDSQSESKVIVKSTGGIVLKVNFDSKANGDNSAADASVAEEPELEQEVEWTPPTPDPAYKTCAPVRKGTEESGLCSIM</sequence>
<evidence type="ECO:0000256" key="1">
    <source>
        <dbReference type="SAM" id="MobiDB-lite"/>
    </source>
</evidence>
<feature type="compositionally biased region" description="Polar residues" evidence="1">
    <location>
        <begin position="361"/>
        <end position="373"/>
    </location>
</feature>
<dbReference type="InterPro" id="IPR002014">
    <property type="entry name" value="VHS_dom"/>
</dbReference>
<dbReference type="InterPro" id="IPR008942">
    <property type="entry name" value="ENTH_VHS"/>
</dbReference>
<dbReference type="InterPro" id="IPR057242">
    <property type="entry name" value="PCFS4-like"/>
</dbReference>
<dbReference type="GO" id="GO:0006369">
    <property type="term" value="P:termination of RNA polymerase II transcription"/>
    <property type="evidence" value="ECO:0007669"/>
    <property type="project" value="InterPro"/>
</dbReference>
<dbReference type="GO" id="GO:0031124">
    <property type="term" value="P:mRNA 3'-end processing"/>
    <property type="evidence" value="ECO:0007669"/>
    <property type="project" value="InterPro"/>
</dbReference>
<dbReference type="GO" id="GO:0000993">
    <property type="term" value="F:RNA polymerase II complex binding"/>
    <property type="evidence" value="ECO:0007669"/>
    <property type="project" value="InterPro"/>
</dbReference>
<dbReference type="InterPro" id="IPR006569">
    <property type="entry name" value="CID_dom"/>
</dbReference>
<feature type="region of interest" description="Disordered" evidence="1">
    <location>
        <begin position="1067"/>
        <end position="1121"/>
    </location>
</feature>
<feature type="domain" description="CID" evidence="3">
    <location>
        <begin position="1"/>
        <end position="129"/>
    </location>
</feature>
<feature type="compositionally biased region" description="Basic and acidic residues" evidence="1">
    <location>
        <begin position="389"/>
        <end position="398"/>
    </location>
</feature>
<feature type="compositionally biased region" description="Basic and acidic residues" evidence="1">
    <location>
        <begin position="229"/>
        <end position="238"/>
    </location>
</feature>
<feature type="compositionally biased region" description="Basic and acidic residues" evidence="1">
    <location>
        <begin position="162"/>
        <end position="193"/>
    </location>
</feature>
<dbReference type="GO" id="GO:0005849">
    <property type="term" value="C:mRNA cleavage factor complex"/>
    <property type="evidence" value="ECO:0007669"/>
    <property type="project" value="TreeGrafter"/>
</dbReference>
<reference evidence="5" key="1">
    <citation type="submission" date="2025-08" db="UniProtKB">
        <authorList>
            <consortium name="RefSeq"/>
        </authorList>
    </citation>
    <scope>IDENTIFICATION</scope>
</reference>
<evidence type="ECO:0000313" key="4">
    <source>
        <dbReference type="Proteomes" id="UP000694867"/>
    </source>
</evidence>
<evidence type="ECO:0000259" key="3">
    <source>
        <dbReference type="PROSITE" id="PS51391"/>
    </source>
</evidence>
<dbReference type="PROSITE" id="PS51391">
    <property type="entry name" value="CID"/>
    <property type="match status" value="1"/>
</dbReference>
<keyword evidence="4" id="KW-1185">Reference proteome</keyword>
<gene>
    <name evidence="5" type="primary">LOC100897553</name>
</gene>
<feature type="compositionally biased region" description="Acidic residues" evidence="1">
    <location>
        <begin position="1081"/>
        <end position="1091"/>
    </location>
</feature>
<dbReference type="Gene3D" id="1.25.40.90">
    <property type="match status" value="1"/>
</dbReference>
<dbReference type="PROSITE" id="PS50179">
    <property type="entry name" value="VHS"/>
    <property type="match status" value="1"/>
</dbReference>